<keyword evidence="5" id="KW-1185">Reference proteome</keyword>
<dbReference type="NCBIfam" id="TIGR00756">
    <property type="entry name" value="PPR"/>
    <property type="match status" value="5"/>
</dbReference>
<feature type="repeat" description="PPR" evidence="3">
    <location>
        <begin position="318"/>
        <end position="352"/>
    </location>
</feature>
<feature type="repeat" description="PPR" evidence="3">
    <location>
        <begin position="213"/>
        <end position="247"/>
    </location>
</feature>
<keyword evidence="2" id="KW-0677">Repeat</keyword>
<evidence type="ECO:0000313" key="4">
    <source>
        <dbReference type="EMBL" id="KAK1430906.1"/>
    </source>
</evidence>
<feature type="repeat" description="PPR" evidence="3">
    <location>
        <begin position="248"/>
        <end position="282"/>
    </location>
</feature>
<comment type="caution">
    <text evidence="4">The sequence shown here is derived from an EMBL/GenBank/DDBJ whole genome shotgun (WGS) entry which is preliminary data.</text>
</comment>
<proteinExistence type="inferred from homology"/>
<dbReference type="InterPro" id="IPR002885">
    <property type="entry name" value="PPR_rpt"/>
</dbReference>
<dbReference type="AlphaFoldDB" id="A0AAD8P3S3"/>
<comment type="similarity">
    <text evidence="1">Belongs to the PPR family. P subfamily.</text>
</comment>
<evidence type="ECO:0000256" key="2">
    <source>
        <dbReference type="ARBA" id="ARBA00022737"/>
    </source>
</evidence>
<reference evidence="4" key="1">
    <citation type="journal article" date="2023" name="bioRxiv">
        <title>Improved chromosome-level genome assembly for marigold (Tagetes erecta).</title>
        <authorList>
            <person name="Jiang F."/>
            <person name="Yuan L."/>
            <person name="Wang S."/>
            <person name="Wang H."/>
            <person name="Xu D."/>
            <person name="Wang A."/>
            <person name="Fan W."/>
        </authorList>
    </citation>
    <scope>NUCLEOTIDE SEQUENCE</scope>
    <source>
        <strain evidence="4">WSJ</strain>
        <tissue evidence="4">Leaf</tissue>
    </source>
</reference>
<feature type="repeat" description="PPR" evidence="3">
    <location>
        <begin position="353"/>
        <end position="387"/>
    </location>
</feature>
<dbReference type="Proteomes" id="UP001229421">
    <property type="component" value="Unassembled WGS sequence"/>
</dbReference>
<feature type="repeat" description="PPR" evidence="3">
    <location>
        <begin position="388"/>
        <end position="422"/>
    </location>
</feature>
<dbReference type="PANTHER" id="PTHR47939">
    <property type="entry name" value="MEMBRANE-ASSOCIATED SALT-INDUCIBLE PROTEIN-LIKE"/>
    <property type="match status" value="1"/>
</dbReference>
<dbReference type="Pfam" id="PF13041">
    <property type="entry name" value="PPR_2"/>
    <property type="match status" value="2"/>
</dbReference>
<dbReference type="Pfam" id="PF01535">
    <property type="entry name" value="PPR"/>
    <property type="match status" value="3"/>
</dbReference>
<gene>
    <name evidence="4" type="ORF">QVD17_14014</name>
</gene>
<evidence type="ECO:0000256" key="1">
    <source>
        <dbReference type="ARBA" id="ARBA00007626"/>
    </source>
</evidence>
<evidence type="ECO:0000256" key="3">
    <source>
        <dbReference type="PROSITE-ProRule" id="PRU00708"/>
    </source>
</evidence>
<dbReference type="Gene3D" id="1.25.40.10">
    <property type="entry name" value="Tetratricopeptide repeat domain"/>
    <property type="match status" value="2"/>
</dbReference>
<accession>A0AAD8P3S3</accession>
<dbReference type="InterPro" id="IPR050667">
    <property type="entry name" value="PPR-containing_protein"/>
</dbReference>
<evidence type="ECO:0000313" key="5">
    <source>
        <dbReference type="Proteomes" id="UP001229421"/>
    </source>
</evidence>
<evidence type="ECO:0008006" key="6">
    <source>
        <dbReference type="Google" id="ProtNLM"/>
    </source>
</evidence>
<sequence>MLFLGRCNQLVQATTQQLTLLLDVSFRFYSSDLEFDIKKITKIINDHPFPDKPIHPTLAQVIPSVAISSSFVENILGRLFATHCNGVKAYEFFKFSLQFPQFSPTSDAVEKTLHILTRMRHFTKAWDLIDEIHKTHPSLISLKSMSIMLSRIAKFRSFEETLEAFEKLEDKLPDGKLFGTDEFNLLLRAFCTQRKMKEAKSVFNRLYSRFSPTTKTMNILLLGFKEAGDVTSVELFYHEMIRRGFKPDVVTYNIRIDCYCKKGRFLDGLRLLEEMEQVNCFPTLKTITTLIHGAGIAKNTNKARQIFDELPKRKLLPDSGAYNALMTAYIRSGDVKAATRLMDEMEENNLLHDTVTFHTMFLGLMKSNGIDGVLELYNKMIDRNFVPKTPTVLMLMSFFCKKRKLDEAFGFWNYLIESGYCPHSHAMDVLLKSLCSHGREEQAFECSVQILEKGRQLSNNSFRVLERHLSKTNDDDKLMKLNQMIKKLQTALPASKGHAIGISDSNQDHAASM</sequence>
<protein>
    <recommendedName>
        <fullName evidence="6">Pentatricopeptide repeat-containing protein</fullName>
    </recommendedName>
</protein>
<dbReference type="InterPro" id="IPR011990">
    <property type="entry name" value="TPR-like_helical_dom_sf"/>
</dbReference>
<dbReference type="PROSITE" id="PS51375">
    <property type="entry name" value="PPR"/>
    <property type="match status" value="5"/>
</dbReference>
<dbReference type="EMBL" id="JAUHHV010000003">
    <property type="protein sequence ID" value="KAK1430906.1"/>
    <property type="molecule type" value="Genomic_DNA"/>
</dbReference>
<dbReference type="PANTHER" id="PTHR47939:SF5">
    <property type="entry name" value="PENTACOTRIPEPTIDE-REPEAT REGION OF PRORP DOMAIN-CONTAINING PROTEIN"/>
    <property type="match status" value="1"/>
</dbReference>
<organism evidence="4 5">
    <name type="scientific">Tagetes erecta</name>
    <name type="common">African marigold</name>
    <dbReference type="NCBI Taxonomy" id="13708"/>
    <lineage>
        <taxon>Eukaryota</taxon>
        <taxon>Viridiplantae</taxon>
        <taxon>Streptophyta</taxon>
        <taxon>Embryophyta</taxon>
        <taxon>Tracheophyta</taxon>
        <taxon>Spermatophyta</taxon>
        <taxon>Magnoliopsida</taxon>
        <taxon>eudicotyledons</taxon>
        <taxon>Gunneridae</taxon>
        <taxon>Pentapetalae</taxon>
        <taxon>asterids</taxon>
        <taxon>campanulids</taxon>
        <taxon>Asterales</taxon>
        <taxon>Asteraceae</taxon>
        <taxon>Asteroideae</taxon>
        <taxon>Heliantheae alliance</taxon>
        <taxon>Tageteae</taxon>
        <taxon>Tagetes</taxon>
    </lineage>
</organism>
<name>A0AAD8P3S3_TARER</name>